<dbReference type="SUPFAM" id="SSF102114">
    <property type="entry name" value="Radical SAM enzymes"/>
    <property type="match status" value="1"/>
</dbReference>
<dbReference type="InterPro" id="IPR013785">
    <property type="entry name" value="Aldolase_TIM"/>
</dbReference>
<proteinExistence type="predicted"/>
<dbReference type="KEGG" id="dalk:DSCA_19980"/>
<evidence type="ECO:0008006" key="3">
    <source>
        <dbReference type="Google" id="ProtNLM"/>
    </source>
</evidence>
<protein>
    <recommendedName>
        <fullName evidence="3">Radical SAM core domain-containing protein</fullName>
    </recommendedName>
</protein>
<gene>
    <name evidence="1" type="ORF">DSCA_19980</name>
</gene>
<dbReference type="AlphaFoldDB" id="A0A5K7YG79"/>
<reference evidence="1 2" key="1">
    <citation type="submission" date="2019-11" db="EMBL/GenBank/DDBJ databases">
        <title>Comparative genomics of hydrocarbon-degrading Desulfosarcina strains.</title>
        <authorList>
            <person name="Watanabe M."/>
            <person name="Kojima H."/>
            <person name="Fukui M."/>
        </authorList>
    </citation>
    <scope>NUCLEOTIDE SEQUENCE [LARGE SCALE GENOMIC DNA]</scope>
    <source>
        <strain evidence="1 2">PL12</strain>
    </source>
</reference>
<dbReference type="Gene3D" id="3.20.20.70">
    <property type="entry name" value="Aldolase class I"/>
    <property type="match status" value="1"/>
</dbReference>
<keyword evidence="2" id="KW-1185">Reference proteome</keyword>
<dbReference type="PANTHER" id="PTHR43288">
    <property type="entry name" value="BIOTIN SYNTHASE-RELATED PROTEIN, RADICAL SAM SUPERFAMILY"/>
    <property type="match status" value="1"/>
</dbReference>
<sequence>MTNTIIFDDPHDYADYISRYHVKGVGFSGGEPLITFDRLLAYLEALKTRVDRPVYTWLYTNGILANRERLKALCDGGLDEIRFDLSANGYRLEPLEQALHVIPRVTVEIPAIPEDVSTVKELMIDLERLGVDHLNLHQIRCTPYNVNHLIDRG</sequence>
<dbReference type="InterPro" id="IPR058240">
    <property type="entry name" value="rSAM_sf"/>
</dbReference>
<evidence type="ECO:0000313" key="1">
    <source>
        <dbReference type="EMBL" id="BBO68068.1"/>
    </source>
</evidence>
<dbReference type="PANTHER" id="PTHR43288:SF1">
    <property type="entry name" value="GLYCYL-RADICAL ENZYME ACTIVATING ENZYME MJ0021-RELATED"/>
    <property type="match status" value="1"/>
</dbReference>
<dbReference type="EMBL" id="AP021874">
    <property type="protein sequence ID" value="BBO68068.1"/>
    <property type="molecule type" value="Genomic_DNA"/>
</dbReference>
<organism evidence="1 2">
    <name type="scientific">Desulfosarcina alkanivorans</name>
    <dbReference type="NCBI Taxonomy" id="571177"/>
    <lineage>
        <taxon>Bacteria</taxon>
        <taxon>Pseudomonadati</taxon>
        <taxon>Thermodesulfobacteriota</taxon>
        <taxon>Desulfobacteria</taxon>
        <taxon>Desulfobacterales</taxon>
        <taxon>Desulfosarcinaceae</taxon>
        <taxon>Desulfosarcina</taxon>
    </lineage>
</organism>
<evidence type="ECO:0000313" key="2">
    <source>
        <dbReference type="Proteomes" id="UP000427906"/>
    </source>
</evidence>
<accession>A0A5K7YG79</accession>
<dbReference type="CDD" id="cd01335">
    <property type="entry name" value="Radical_SAM"/>
    <property type="match status" value="1"/>
</dbReference>
<name>A0A5K7YG79_9BACT</name>
<dbReference type="Proteomes" id="UP000427906">
    <property type="component" value="Chromosome"/>
</dbReference>